<evidence type="ECO:0000256" key="3">
    <source>
        <dbReference type="ARBA" id="ARBA00055087"/>
    </source>
</evidence>
<dbReference type="SMART" id="SM00852">
    <property type="entry name" value="MoCF_biosynth"/>
    <property type="match status" value="1"/>
</dbReference>
<evidence type="ECO:0000256" key="1">
    <source>
        <dbReference type="ARBA" id="ARBA00005046"/>
    </source>
</evidence>
<dbReference type="Pfam" id="PF01967">
    <property type="entry name" value="MoaC"/>
    <property type="match status" value="1"/>
</dbReference>
<sequence>MINITHKSSTLRKAIAQATVRVSSQATIDAVVNKQVAKGDVFEMAKTAGLFAAKRTADMIPDCHPLPIEFTAVRFEIQGLEIHIQVEVHTIYKTGVEVEAMHAASVVALTAYDMLKPIDKGIEIHQIKLLQKSGGKSDFRETFDRQLNAAVLVCSEPVVSGKKEDLAGQTIKKKLESAGLAIADYHLMADDEQKVQAKVLEEIENGCDIVILSGGTGLTKKDRIPEIIKPILEKEVPGIEQAIRAYGLARTPYAMISRTLAGMIGDSLVLVLPGSSRGAEESMDALFPAVLHIFKSVKL</sequence>
<reference evidence="5 6" key="1">
    <citation type="submission" date="2016-10" db="EMBL/GenBank/DDBJ databases">
        <authorList>
            <person name="Varghese N."/>
            <person name="Submissions S."/>
        </authorList>
    </citation>
    <scope>NUCLEOTIDE SEQUENCE [LARGE SCALE GENOMIC DNA]</scope>
    <source>
        <strain evidence="5 6">DSM 17997</strain>
    </source>
</reference>
<dbReference type="SUPFAM" id="SSF53218">
    <property type="entry name" value="Molybdenum cofactor biosynthesis proteins"/>
    <property type="match status" value="1"/>
</dbReference>
<dbReference type="InterPro" id="IPR002820">
    <property type="entry name" value="Mopterin_CF_biosynth-C_dom"/>
</dbReference>
<comment type="caution">
    <text evidence="5">The sequence shown here is derived from an EMBL/GenBank/DDBJ whole genome shotgun (WGS) entry which is preliminary data.</text>
</comment>
<dbReference type="InterPro" id="IPR036522">
    <property type="entry name" value="MoaC_sf"/>
</dbReference>
<dbReference type="InterPro" id="IPR051920">
    <property type="entry name" value="MPT_Adenylyltrnsfr/MoaC-Rel"/>
</dbReference>
<dbReference type="Pfam" id="PF00994">
    <property type="entry name" value="MoCF_biosynth"/>
    <property type="match status" value="1"/>
</dbReference>
<name>A0A1H3U826_9BACT</name>
<dbReference type="InterPro" id="IPR001453">
    <property type="entry name" value="MoaB/Mog_dom"/>
</dbReference>
<dbReference type="NCBIfam" id="TIGR00177">
    <property type="entry name" value="molyb_syn"/>
    <property type="match status" value="1"/>
</dbReference>
<dbReference type="Gene3D" id="3.30.70.640">
    <property type="entry name" value="Molybdopterin cofactor biosynthesis C (MoaC) domain"/>
    <property type="match status" value="1"/>
</dbReference>
<evidence type="ECO:0000313" key="6">
    <source>
        <dbReference type="Proteomes" id="UP000199663"/>
    </source>
</evidence>
<dbReference type="PANTHER" id="PTHR43764:SF1">
    <property type="entry name" value="MOLYBDOPTERIN MOLYBDOTRANSFERASE"/>
    <property type="match status" value="1"/>
</dbReference>
<dbReference type="InterPro" id="IPR023045">
    <property type="entry name" value="MoaC"/>
</dbReference>
<evidence type="ECO:0000313" key="5">
    <source>
        <dbReference type="EMBL" id="SDZ58610.1"/>
    </source>
</evidence>
<dbReference type="RefSeq" id="WP_019600371.1">
    <property type="nucleotide sequence ID" value="NZ_FNQC01000035.1"/>
</dbReference>
<feature type="domain" description="MoaB/Mog" evidence="4">
    <location>
        <begin position="150"/>
        <end position="293"/>
    </location>
</feature>
<dbReference type="InterPro" id="IPR012247">
    <property type="entry name" value="MoaC_MogA"/>
</dbReference>
<dbReference type="NCBIfam" id="TIGR00581">
    <property type="entry name" value="moaC"/>
    <property type="match status" value="1"/>
</dbReference>
<organism evidence="5 6">
    <name type="scientific">Rhodonellum ikkaensis</name>
    <dbReference type="NCBI Taxonomy" id="336829"/>
    <lineage>
        <taxon>Bacteria</taxon>
        <taxon>Pseudomonadati</taxon>
        <taxon>Bacteroidota</taxon>
        <taxon>Cytophagia</taxon>
        <taxon>Cytophagales</taxon>
        <taxon>Cytophagaceae</taxon>
        <taxon>Rhodonellum</taxon>
    </lineage>
</organism>
<dbReference type="InterPro" id="IPR036425">
    <property type="entry name" value="MoaB/Mog-like_dom_sf"/>
</dbReference>
<dbReference type="SUPFAM" id="SSF55040">
    <property type="entry name" value="Molybdenum cofactor biosynthesis protein C, MoaC"/>
    <property type="match status" value="1"/>
</dbReference>
<keyword evidence="2" id="KW-0501">Molybdenum cofactor biosynthesis</keyword>
<dbReference type="CDD" id="cd00886">
    <property type="entry name" value="MogA_MoaB"/>
    <property type="match status" value="1"/>
</dbReference>
<comment type="pathway">
    <text evidence="1">Cofactor biosynthesis; molybdopterin biosynthesis.</text>
</comment>
<dbReference type="Proteomes" id="UP000199663">
    <property type="component" value="Unassembled WGS sequence"/>
</dbReference>
<keyword evidence="6" id="KW-1185">Reference proteome</keyword>
<evidence type="ECO:0000256" key="2">
    <source>
        <dbReference type="ARBA" id="ARBA00023150"/>
    </source>
</evidence>
<accession>A0A1H3U826</accession>
<proteinExistence type="predicted"/>
<protein>
    <submittedName>
        <fullName evidence="5">Cyclic pyranopterin monophosphate synthase subunit MoaC</fullName>
    </submittedName>
</protein>
<dbReference type="PANTHER" id="PTHR43764">
    <property type="entry name" value="MOLYBDENUM COFACTOR BIOSYNTHESIS"/>
    <property type="match status" value="1"/>
</dbReference>
<gene>
    <name evidence="5" type="ORF">SAMN05444412_1353</name>
</gene>
<dbReference type="EMBL" id="FNQC01000035">
    <property type="protein sequence ID" value="SDZ58610.1"/>
    <property type="molecule type" value="Genomic_DNA"/>
</dbReference>
<dbReference type="PIRSF" id="PIRSF036594">
    <property type="entry name" value="MoaC_MogA"/>
    <property type="match status" value="1"/>
</dbReference>
<evidence type="ECO:0000259" key="4">
    <source>
        <dbReference type="SMART" id="SM00852"/>
    </source>
</evidence>
<dbReference type="NCBIfam" id="NF002947">
    <property type="entry name" value="PRK03604.1"/>
    <property type="match status" value="1"/>
</dbReference>
<dbReference type="Gene3D" id="3.40.980.10">
    <property type="entry name" value="MoaB/Mog-like domain"/>
    <property type="match status" value="1"/>
</dbReference>
<comment type="function">
    <text evidence="3">Catalyzes the conversion of (8S)-3',8-cyclo-7,8-dihydroguanosine 5'-triphosphate to cyclic pyranopterin monophosphate (cPMP).</text>
</comment>